<organism evidence="1 2">
    <name type="scientific">Psilocybe cf. subviscida</name>
    <dbReference type="NCBI Taxonomy" id="2480587"/>
    <lineage>
        <taxon>Eukaryota</taxon>
        <taxon>Fungi</taxon>
        <taxon>Dikarya</taxon>
        <taxon>Basidiomycota</taxon>
        <taxon>Agaricomycotina</taxon>
        <taxon>Agaricomycetes</taxon>
        <taxon>Agaricomycetidae</taxon>
        <taxon>Agaricales</taxon>
        <taxon>Agaricineae</taxon>
        <taxon>Strophariaceae</taxon>
        <taxon>Psilocybe</taxon>
    </lineage>
</organism>
<evidence type="ECO:0000313" key="1">
    <source>
        <dbReference type="EMBL" id="KAF5325170.1"/>
    </source>
</evidence>
<dbReference type="EMBL" id="JAACJJ010000015">
    <property type="protein sequence ID" value="KAF5325170.1"/>
    <property type="molecule type" value="Genomic_DNA"/>
</dbReference>
<evidence type="ECO:0000313" key="2">
    <source>
        <dbReference type="Proteomes" id="UP000567179"/>
    </source>
</evidence>
<protein>
    <recommendedName>
        <fullName evidence="3">MYND-type domain-containing protein</fullName>
    </recommendedName>
</protein>
<accession>A0A8H5BL01</accession>
<dbReference type="AlphaFoldDB" id="A0A8H5BL01"/>
<evidence type="ECO:0008006" key="3">
    <source>
        <dbReference type="Google" id="ProtNLM"/>
    </source>
</evidence>
<reference evidence="1 2" key="1">
    <citation type="journal article" date="2020" name="ISME J.">
        <title>Uncovering the hidden diversity of litter-decomposition mechanisms in mushroom-forming fungi.</title>
        <authorList>
            <person name="Floudas D."/>
            <person name="Bentzer J."/>
            <person name="Ahren D."/>
            <person name="Johansson T."/>
            <person name="Persson P."/>
            <person name="Tunlid A."/>
        </authorList>
    </citation>
    <scope>NUCLEOTIDE SEQUENCE [LARGE SCALE GENOMIC DNA]</scope>
    <source>
        <strain evidence="1 2">CBS 101986</strain>
    </source>
</reference>
<gene>
    <name evidence="1" type="ORF">D9619_010071</name>
</gene>
<dbReference type="OrthoDB" id="341421at2759"/>
<sequence length="194" mass="21847">MLQIYARWDYPFKSKECQKTAWPRHKLACKILQPPEVYSNPTALKALNDLRAFTAKVRPALMLWGFPAFNLKNDIKRGERDVLVVNLRKRPDAKRPELAFECVDTYLKAIDSFPPPNNQAVRAQVDNCQKDSIASGALAGVVMLLIDLDSYVSNAVPFAFDESLFVDHPQPGALWKQVLMHHINSGKSLGSNLL</sequence>
<name>A0A8H5BL01_9AGAR</name>
<dbReference type="Gene3D" id="6.10.140.2220">
    <property type="match status" value="1"/>
</dbReference>
<comment type="caution">
    <text evidence="1">The sequence shown here is derived from an EMBL/GenBank/DDBJ whole genome shotgun (WGS) entry which is preliminary data.</text>
</comment>
<keyword evidence="2" id="KW-1185">Reference proteome</keyword>
<dbReference type="Proteomes" id="UP000567179">
    <property type="component" value="Unassembled WGS sequence"/>
</dbReference>
<proteinExistence type="predicted"/>